<gene>
    <name evidence="1" type="ORF">R7226_06690</name>
</gene>
<name>A0ABU4HL35_9ACTN</name>
<dbReference type="Gene3D" id="1.10.10.10">
    <property type="entry name" value="Winged helix-like DNA-binding domain superfamily/Winged helix DNA-binding domain"/>
    <property type="match status" value="1"/>
</dbReference>
<evidence type="ECO:0000313" key="1">
    <source>
        <dbReference type="EMBL" id="MDW5594013.1"/>
    </source>
</evidence>
<reference evidence="1 2" key="2">
    <citation type="submission" date="2023-10" db="EMBL/GenBank/DDBJ databases">
        <authorList>
            <person name="Han X.F."/>
        </authorList>
    </citation>
    <scope>NUCLEOTIDE SEQUENCE [LARGE SCALE GENOMIC DNA]</scope>
    <source>
        <strain evidence="1 2">KCTC 39840</strain>
    </source>
</reference>
<dbReference type="InterPro" id="IPR036390">
    <property type="entry name" value="WH_DNA-bd_sf"/>
</dbReference>
<organism evidence="1 2">
    <name type="scientific">Conexibacter stalactiti</name>
    <dbReference type="NCBI Taxonomy" id="1940611"/>
    <lineage>
        <taxon>Bacteria</taxon>
        <taxon>Bacillati</taxon>
        <taxon>Actinomycetota</taxon>
        <taxon>Thermoleophilia</taxon>
        <taxon>Solirubrobacterales</taxon>
        <taxon>Conexibacteraceae</taxon>
        <taxon>Conexibacter</taxon>
    </lineage>
</organism>
<sequence>MLKGQDIVVLLALAGRPPVTMRETAARIAFDPAGVTRSLRRLTEAGLYSRERDAVLLPQAEEFLVHGLRYVFPARMAGESRGLATAWAAPPLDGEFGETASLPPVWMHPEGTVRGIALEPLHEIVPAAALADARTWRLLALVDAFRVGDARVRGVARGHLHDELRRG</sequence>
<dbReference type="RefSeq" id="WP_318596271.1">
    <property type="nucleotide sequence ID" value="NZ_JAWSTH010000011.1"/>
</dbReference>
<dbReference type="SUPFAM" id="SSF46785">
    <property type="entry name" value="Winged helix' DNA-binding domain"/>
    <property type="match status" value="1"/>
</dbReference>
<protein>
    <submittedName>
        <fullName evidence="1">Helix-turn-helix domain-containing protein</fullName>
    </submittedName>
</protein>
<dbReference type="InterPro" id="IPR036388">
    <property type="entry name" value="WH-like_DNA-bd_sf"/>
</dbReference>
<comment type="caution">
    <text evidence="1">The sequence shown here is derived from an EMBL/GenBank/DDBJ whole genome shotgun (WGS) entry which is preliminary data.</text>
</comment>
<reference evidence="2" key="1">
    <citation type="submission" date="2023-07" db="EMBL/GenBank/DDBJ databases">
        <title>Conexibacter stalactiti sp. nov., isolated from stalactites in a lava cave and emended description of the genus Conexibacter.</title>
        <authorList>
            <person name="Lee S.D."/>
        </authorList>
    </citation>
    <scope>NUCLEOTIDE SEQUENCE [LARGE SCALE GENOMIC DNA]</scope>
    <source>
        <strain evidence="2">KCTC 39840</strain>
    </source>
</reference>
<accession>A0ABU4HL35</accession>
<dbReference type="EMBL" id="JAWSTH010000011">
    <property type="protein sequence ID" value="MDW5594013.1"/>
    <property type="molecule type" value="Genomic_DNA"/>
</dbReference>
<dbReference type="Proteomes" id="UP001284601">
    <property type="component" value="Unassembled WGS sequence"/>
</dbReference>
<proteinExistence type="predicted"/>
<keyword evidence="2" id="KW-1185">Reference proteome</keyword>
<evidence type="ECO:0000313" key="2">
    <source>
        <dbReference type="Proteomes" id="UP001284601"/>
    </source>
</evidence>